<proteinExistence type="predicted"/>
<dbReference type="PANTHER" id="PTHR46154">
    <property type="match status" value="1"/>
</dbReference>
<keyword evidence="1" id="KW-0813">Transport</keyword>
<keyword evidence="4" id="KW-1185">Reference proteome</keyword>
<keyword evidence="2" id="KW-0472">Membrane</keyword>
<dbReference type="OrthoDB" id="6132759at2759"/>
<evidence type="ECO:0000256" key="1">
    <source>
        <dbReference type="ARBA" id="ARBA00022448"/>
    </source>
</evidence>
<dbReference type="PANTHER" id="PTHR46154:SF4">
    <property type="entry name" value="UREA ACTIVE TRANSPORTER"/>
    <property type="match status" value="1"/>
</dbReference>
<dbReference type="Proteomes" id="UP000784294">
    <property type="component" value="Unassembled WGS sequence"/>
</dbReference>
<keyword evidence="2" id="KW-1133">Transmembrane helix</keyword>
<gene>
    <name evidence="3" type="ORF">PXEA_LOCUS17520</name>
</gene>
<protein>
    <submittedName>
        <fullName evidence="3">Uncharacterized protein</fullName>
    </submittedName>
</protein>
<dbReference type="AlphaFoldDB" id="A0A3S5BY61"/>
<organism evidence="3 4">
    <name type="scientific">Protopolystoma xenopodis</name>
    <dbReference type="NCBI Taxonomy" id="117903"/>
    <lineage>
        <taxon>Eukaryota</taxon>
        <taxon>Metazoa</taxon>
        <taxon>Spiralia</taxon>
        <taxon>Lophotrochozoa</taxon>
        <taxon>Platyhelminthes</taxon>
        <taxon>Monogenea</taxon>
        <taxon>Polyopisthocotylea</taxon>
        <taxon>Polystomatidea</taxon>
        <taxon>Polystomatidae</taxon>
        <taxon>Protopolystoma</taxon>
    </lineage>
</organism>
<reference evidence="3" key="1">
    <citation type="submission" date="2018-11" db="EMBL/GenBank/DDBJ databases">
        <authorList>
            <consortium name="Pathogen Informatics"/>
        </authorList>
    </citation>
    <scope>NUCLEOTIDE SEQUENCE</scope>
</reference>
<feature type="transmembrane region" description="Helical" evidence="2">
    <location>
        <begin position="26"/>
        <end position="53"/>
    </location>
</feature>
<dbReference type="GO" id="GO:0015204">
    <property type="term" value="F:urea transmembrane transporter activity"/>
    <property type="evidence" value="ECO:0007669"/>
    <property type="project" value="InterPro"/>
</dbReference>
<dbReference type="InterPro" id="IPR031155">
    <property type="entry name" value="DUR"/>
</dbReference>
<evidence type="ECO:0000313" key="4">
    <source>
        <dbReference type="Proteomes" id="UP000784294"/>
    </source>
</evidence>
<evidence type="ECO:0000313" key="3">
    <source>
        <dbReference type="EMBL" id="VEL24080.1"/>
    </source>
</evidence>
<evidence type="ECO:0000256" key="2">
    <source>
        <dbReference type="SAM" id="Phobius"/>
    </source>
</evidence>
<keyword evidence="2" id="KW-0812">Transmembrane</keyword>
<comment type="caution">
    <text evidence="3">The sequence shown here is derived from an EMBL/GenBank/DDBJ whole genome shotgun (WGS) entry which is preliminary data.</text>
</comment>
<sequence>MPLFPFPAGLVPLVVARHLFGHYGQVALILICVMAITITGSAQIMAMTSIFIFDIHAVYIKVRNDLFASNPLALLPISCSPQALTHRIIQLK</sequence>
<dbReference type="EMBL" id="CAAALY010065767">
    <property type="protein sequence ID" value="VEL24080.1"/>
    <property type="molecule type" value="Genomic_DNA"/>
</dbReference>
<accession>A0A3S5BY61</accession>
<dbReference type="GO" id="GO:0005886">
    <property type="term" value="C:plasma membrane"/>
    <property type="evidence" value="ECO:0007669"/>
    <property type="project" value="TreeGrafter"/>
</dbReference>
<name>A0A3S5BY61_9PLAT</name>